<proteinExistence type="predicted"/>
<dbReference type="GO" id="GO:0005730">
    <property type="term" value="C:nucleolus"/>
    <property type="evidence" value="ECO:0007669"/>
    <property type="project" value="TreeGrafter"/>
</dbReference>
<dbReference type="Proteomes" id="UP000093000">
    <property type="component" value="Unassembled WGS sequence"/>
</dbReference>
<evidence type="ECO:0000259" key="1">
    <source>
        <dbReference type="Pfam" id="PF11707"/>
    </source>
</evidence>
<feature type="non-terminal residue" evidence="2">
    <location>
        <position position="226"/>
    </location>
</feature>
<keyword evidence="3" id="KW-1185">Reference proteome</keyword>
<dbReference type="EMBL" id="LUGH01000032">
    <property type="protein sequence ID" value="OBZ90827.1"/>
    <property type="molecule type" value="Genomic_DNA"/>
</dbReference>
<dbReference type="InterPro" id="IPR021714">
    <property type="entry name" value="URB1_N"/>
</dbReference>
<dbReference type="PANTHER" id="PTHR13500">
    <property type="entry name" value="NUCLEOLAR PRERIBOSOMAL-ASSOCIATED PROTEIN 1"/>
    <property type="match status" value="1"/>
</dbReference>
<name>A0A1C7NP11_9FUNG</name>
<accession>A0A1C7NP11</accession>
<dbReference type="PANTHER" id="PTHR13500:SF0">
    <property type="entry name" value="NUCLEOLAR PRE-RIBOSOMAL-ASSOCIATED PROTEIN 1"/>
    <property type="match status" value="1"/>
</dbReference>
<dbReference type="GO" id="GO:0000463">
    <property type="term" value="P:maturation of LSU-rRNA from tricistronic rRNA transcript (SSU-rRNA, 5.8S rRNA, LSU-rRNA)"/>
    <property type="evidence" value="ECO:0007669"/>
    <property type="project" value="TreeGrafter"/>
</dbReference>
<comment type="caution">
    <text evidence="2">The sequence shown here is derived from an EMBL/GenBank/DDBJ whole genome shotgun (WGS) entry which is preliminary data.</text>
</comment>
<dbReference type="InParanoid" id="A0A1C7NP11"/>
<organism evidence="2 3">
    <name type="scientific">Choanephora cucurbitarum</name>
    <dbReference type="NCBI Taxonomy" id="101091"/>
    <lineage>
        <taxon>Eukaryota</taxon>
        <taxon>Fungi</taxon>
        <taxon>Fungi incertae sedis</taxon>
        <taxon>Mucoromycota</taxon>
        <taxon>Mucoromycotina</taxon>
        <taxon>Mucoromycetes</taxon>
        <taxon>Mucorales</taxon>
        <taxon>Mucorineae</taxon>
        <taxon>Choanephoraceae</taxon>
        <taxon>Choanephoroideae</taxon>
        <taxon>Choanephora</taxon>
    </lineage>
</organism>
<dbReference type="STRING" id="101091.A0A1C7NP11"/>
<reference evidence="2 3" key="1">
    <citation type="submission" date="2016-03" db="EMBL/GenBank/DDBJ databases">
        <title>Choanephora cucurbitarum.</title>
        <authorList>
            <person name="Min B."/>
            <person name="Park H."/>
            <person name="Park J.-H."/>
            <person name="Shin H.-D."/>
            <person name="Choi I.-G."/>
        </authorList>
    </citation>
    <scope>NUCLEOTIDE SEQUENCE [LARGE SCALE GENOMIC DNA]</scope>
    <source>
        <strain evidence="2 3">KUS-F28377</strain>
    </source>
</reference>
<evidence type="ECO:0000313" key="2">
    <source>
        <dbReference type="EMBL" id="OBZ90827.1"/>
    </source>
</evidence>
<dbReference type="Pfam" id="PF11707">
    <property type="entry name" value="Npa1"/>
    <property type="match status" value="1"/>
</dbReference>
<feature type="domain" description="URB1 N-terminal" evidence="1">
    <location>
        <begin position="71"/>
        <end position="226"/>
    </location>
</feature>
<dbReference type="AlphaFoldDB" id="A0A1C7NP11"/>
<sequence>MNSNITQLEEYYKTPKEVAEALKVKDLQALIRGLSRLRSQLTFAVRIRVDPTEKHTRPLVEYCQSCPDSHDLNSLWDYQASSNIQDLECMLPDIVGLFIRLCTTPVIRSYGIQIIQTILQRQMKYIYRGISSMRIPHCQSTFRLLTSIVSFNESTARDFFTTFNFQAEGFLRASRYRQNKKTKKPQSYIYDLRTNYVHFVLAFFQHADSDIKRQVLGIKGLVSGVF</sequence>
<protein>
    <recommendedName>
        <fullName evidence="1">URB1 N-terminal domain-containing protein</fullName>
    </recommendedName>
</protein>
<dbReference type="GO" id="GO:0000466">
    <property type="term" value="P:maturation of 5.8S rRNA from tricistronic rRNA transcript (SSU-rRNA, 5.8S rRNA, LSU-rRNA)"/>
    <property type="evidence" value="ECO:0007669"/>
    <property type="project" value="TreeGrafter"/>
</dbReference>
<evidence type="ECO:0000313" key="3">
    <source>
        <dbReference type="Proteomes" id="UP000093000"/>
    </source>
</evidence>
<gene>
    <name evidence="2" type="ORF">A0J61_01133</name>
</gene>
<dbReference type="InterPro" id="IPR039844">
    <property type="entry name" value="URB1"/>
</dbReference>
<dbReference type="OrthoDB" id="72892at2759"/>